<dbReference type="EMBL" id="BJXB01000014">
    <property type="protein sequence ID" value="GEM47567.1"/>
    <property type="molecule type" value="Genomic_DNA"/>
</dbReference>
<sequence length="128" mass="14783">MANIKIYGHKAFLDSSKEVLSEAIHKAVVVALQYPLDKKFHRFLPLEEGYFIHPEDRSEKYLDIEIHMFEGRTESTKRALIEQLFTQLEQVGVTRQNVEVILIETPKVNWGIRGKNGADLALNYKVEV</sequence>
<reference evidence="1 2" key="1">
    <citation type="submission" date="2019-07" db="EMBL/GenBank/DDBJ databases">
        <title>Whole genome shotgun sequence of Deinococcus cellulosilyticus NBRC 106333.</title>
        <authorList>
            <person name="Hosoyama A."/>
            <person name="Uohara A."/>
            <person name="Ohji S."/>
            <person name="Ichikawa N."/>
        </authorList>
    </citation>
    <scope>NUCLEOTIDE SEQUENCE [LARGE SCALE GENOMIC DNA]</scope>
    <source>
        <strain evidence="1 2">NBRC 106333</strain>
    </source>
</reference>
<dbReference type="Pfam" id="PF14552">
    <property type="entry name" value="Tautomerase_2"/>
    <property type="match status" value="1"/>
</dbReference>
<proteinExistence type="predicted"/>
<dbReference type="InterPro" id="IPR037479">
    <property type="entry name" value="Tauto_MSAD"/>
</dbReference>
<name>A0A511N518_DEIC1</name>
<organism evidence="1 2">
    <name type="scientific">Deinococcus cellulosilyticus (strain DSM 18568 / NBRC 106333 / KACC 11606 / 5516J-15)</name>
    <dbReference type="NCBI Taxonomy" id="1223518"/>
    <lineage>
        <taxon>Bacteria</taxon>
        <taxon>Thermotogati</taxon>
        <taxon>Deinococcota</taxon>
        <taxon>Deinococci</taxon>
        <taxon>Deinococcales</taxon>
        <taxon>Deinococcaceae</taxon>
        <taxon>Deinococcus</taxon>
    </lineage>
</organism>
<evidence type="ECO:0000313" key="1">
    <source>
        <dbReference type="EMBL" id="GEM47567.1"/>
    </source>
</evidence>
<protein>
    <submittedName>
        <fullName evidence="1">Tautomerase</fullName>
    </submittedName>
</protein>
<comment type="caution">
    <text evidence="1">The sequence shown here is derived from an EMBL/GenBank/DDBJ whole genome shotgun (WGS) entry which is preliminary data.</text>
</comment>
<dbReference type="InterPro" id="IPR014347">
    <property type="entry name" value="Tautomerase/MIF_sf"/>
</dbReference>
<dbReference type="Gene3D" id="3.30.429.10">
    <property type="entry name" value="Macrophage Migration Inhibitory Factor"/>
    <property type="match status" value="1"/>
</dbReference>
<accession>A0A511N518</accession>
<dbReference type="RefSeq" id="WP_146885924.1">
    <property type="nucleotide sequence ID" value="NZ_BJXB01000014.1"/>
</dbReference>
<keyword evidence="2" id="KW-1185">Reference proteome</keyword>
<gene>
    <name evidence="1" type="ORF">DC3_32020</name>
</gene>
<dbReference type="OrthoDB" id="9804765at2"/>
<dbReference type="AlphaFoldDB" id="A0A511N518"/>
<dbReference type="PANTHER" id="PTHR38460:SF1">
    <property type="entry name" value="TAUTOMERASE YOLI-RELATED"/>
    <property type="match status" value="1"/>
</dbReference>
<dbReference type="PANTHER" id="PTHR38460">
    <property type="entry name" value="TAUTOMERASE YOLI-RELATED"/>
    <property type="match status" value="1"/>
</dbReference>
<dbReference type="SUPFAM" id="SSF55331">
    <property type="entry name" value="Tautomerase/MIF"/>
    <property type="match status" value="1"/>
</dbReference>
<dbReference type="Proteomes" id="UP000321306">
    <property type="component" value="Unassembled WGS sequence"/>
</dbReference>
<evidence type="ECO:0000313" key="2">
    <source>
        <dbReference type="Proteomes" id="UP000321306"/>
    </source>
</evidence>